<accession>A0A381X4K2</accession>
<organism evidence="1">
    <name type="scientific">marine metagenome</name>
    <dbReference type="NCBI Taxonomy" id="408172"/>
    <lineage>
        <taxon>unclassified sequences</taxon>
        <taxon>metagenomes</taxon>
        <taxon>ecological metagenomes</taxon>
    </lineage>
</organism>
<name>A0A381X4K2_9ZZZZ</name>
<protein>
    <submittedName>
        <fullName evidence="1">Uncharacterized protein</fullName>
    </submittedName>
</protein>
<proteinExistence type="predicted"/>
<evidence type="ECO:0000313" key="1">
    <source>
        <dbReference type="EMBL" id="SVA59137.1"/>
    </source>
</evidence>
<dbReference type="EMBL" id="UINC01013736">
    <property type="protein sequence ID" value="SVA59137.1"/>
    <property type="molecule type" value="Genomic_DNA"/>
</dbReference>
<gene>
    <name evidence="1" type="ORF">METZ01_LOCUS111991</name>
</gene>
<reference evidence="1" key="1">
    <citation type="submission" date="2018-05" db="EMBL/GenBank/DDBJ databases">
        <authorList>
            <person name="Lanie J.A."/>
            <person name="Ng W.-L."/>
            <person name="Kazmierczak K.M."/>
            <person name="Andrzejewski T.M."/>
            <person name="Davidsen T.M."/>
            <person name="Wayne K.J."/>
            <person name="Tettelin H."/>
            <person name="Glass J.I."/>
            <person name="Rusch D."/>
            <person name="Podicherti R."/>
            <person name="Tsui H.-C.T."/>
            <person name="Winkler M.E."/>
        </authorList>
    </citation>
    <scope>NUCLEOTIDE SEQUENCE</scope>
</reference>
<sequence length="27" mass="3286">MQYVYGTFTLCGAPFQDDFHFLHLDYR</sequence>
<dbReference type="AlphaFoldDB" id="A0A381X4K2"/>